<proteinExistence type="predicted"/>
<keyword evidence="2" id="KW-1185">Reference proteome</keyword>
<dbReference type="EMBL" id="JAWDJW010008583">
    <property type="protein sequence ID" value="KAK3060423.1"/>
    <property type="molecule type" value="Genomic_DNA"/>
</dbReference>
<reference evidence="1" key="1">
    <citation type="submission" date="2024-09" db="EMBL/GenBank/DDBJ databases">
        <title>Black Yeasts Isolated from many extreme environments.</title>
        <authorList>
            <person name="Coleine C."/>
            <person name="Stajich J.E."/>
            <person name="Selbmann L."/>
        </authorList>
    </citation>
    <scope>NUCLEOTIDE SEQUENCE</scope>
    <source>
        <strain evidence="1">CCFEE 5737</strain>
    </source>
</reference>
<protein>
    <submittedName>
        <fullName evidence="1">Uncharacterized protein</fullName>
    </submittedName>
</protein>
<gene>
    <name evidence="1" type="ORF">LTS18_008569</name>
</gene>
<sequence>MDENLLAAMVILRYLEEVEVPLSGADTQSHLLGTHIFLQAQESHTMTGGLRQAAYWVALRQEIYIAFVSQRSIVPTLEHCAIERSLEPGDDCTWANRIIVHCAHVIKYCFGDASKTTSLYDGLVEYCERWMTFKPPSFDPMFLREPTNADGDGGGKDKIFPEIWLLNDAVVTALQHYHLARILLSAHNPKVPRLGPSSRPALKIVDEDIKFHVRTICGMALSNARTPPCFVPLNAWLIRTCSTASMAITCAGDRFETREEQDALMKILEKTEKEHAWPTASARGHLREAWGWGEAMDEISTSPDNTTAAVAATPG</sequence>
<name>A0ACC3D1G6_9PEZI</name>
<organism evidence="1 2">
    <name type="scientific">Coniosporium uncinatum</name>
    <dbReference type="NCBI Taxonomy" id="93489"/>
    <lineage>
        <taxon>Eukaryota</taxon>
        <taxon>Fungi</taxon>
        <taxon>Dikarya</taxon>
        <taxon>Ascomycota</taxon>
        <taxon>Pezizomycotina</taxon>
        <taxon>Dothideomycetes</taxon>
        <taxon>Dothideomycetes incertae sedis</taxon>
        <taxon>Coniosporium</taxon>
    </lineage>
</organism>
<accession>A0ACC3D1G6</accession>
<comment type="caution">
    <text evidence="1">The sequence shown here is derived from an EMBL/GenBank/DDBJ whole genome shotgun (WGS) entry which is preliminary data.</text>
</comment>
<evidence type="ECO:0000313" key="1">
    <source>
        <dbReference type="EMBL" id="KAK3060423.1"/>
    </source>
</evidence>
<evidence type="ECO:0000313" key="2">
    <source>
        <dbReference type="Proteomes" id="UP001186974"/>
    </source>
</evidence>
<dbReference type="Proteomes" id="UP001186974">
    <property type="component" value="Unassembled WGS sequence"/>
</dbReference>